<keyword evidence="3" id="KW-1185">Reference proteome</keyword>
<dbReference type="OrthoDB" id="2289593at2759"/>
<gene>
    <name evidence="2" type="ORF">BCR43DRAFT_234541</name>
</gene>
<evidence type="ECO:0000313" key="2">
    <source>
        <dbReference type="EMBL" id="ORY97271.1"/>
    </source>
</evidence>
<dbReference type="InParanoid" id="A0A1X2HED0"/>
<reference evidence="2 3" key="1">
    <citation type="submission" date="2016-07" db="EMBL/GenBank/DDBJ databases">
        <title>Pervasive Adenine N6-methylation of Active Genes in Fungi.</title>
        <authorList>
            <consortium name="DOE Joint Genome Institute"/>
            <person name="Mondo S.J."/>
            <person name="Dannebaum R.O."/>
            <person name="Kuo R.C."/>
            <person name="Labutti K."/>
            <person name="Haridas S."/>
            <person name="Kuo A."/>
            <person name="Salamov A."/>
            <person name="Ahrendt S.R."/>
            <person name="Lipzen A."/>
            <person name="Sullivan W."/>
            <person name="Andreopoulos W.B."/>
            <person name="Clum A."/>
            <person name="Lindquist E."/>
            <person name="Daum C."/>
            <person name="Ramamoorthy G.K."/>
            <person name="Gryganskyi A."/>
            <person name="Culley D."/>
            <person name="Magnuson J.K."/>
            <person name="James T.Y."/>
            <person name="O'Malley M.A."/>
            <person name="Stajich J.E."/>
            <person name="Spatafora J.W."/>
            <person name="Visel A."/>
            <person name="Grigoriev I.V."/>
        </authorList>
    </citation>
    <scope>NUCLEOTIDE SEQUENCE [LARGE SCALE GENOMIC DNA]</scope>
    <source>
        <strain evidence="2 3">NRRL 2496</strain>
    </source>
</reference>
<dbReference type="AlphaFoldDB" id="A0A1X2HED0"/>
<protein>
    <submittedName>
        <fullName evidence="2">Uncharacterized protein</fullName>
    </submittedName>
</protein>
<accession>A0A1X2HED0</accession>
<comment type="caution">
    <text evidence="2">The sequence shown here is derived from an EMBL/GenBank/DDBJ whole genome shotgun (WGS) entry which is preliminary data.</text>
</comment>
<proteinExistence type="predicted"/>
<organism evidence="2 3">
    <name type="scientific">Syncephalastrum racemosum</name>
    <name type="common">Filamentous fungus</name>
    <dbReference type="NCBI Taxonomy" id="13706"/>
    <lineage>
        <taxon>Eukaryota</taxon>
        <taxon>Fungi</taxon>
        <taxon>Fungi incertae sedis</taxon>
        <taxon>Mucoromycota</taxon>
        <taxon>Mucoromycotina</taxon>
        <taxon>Mucoromycetes</taxon>
        <taxon>Mucorales</taxon>
        <taxon>Syncephalastraceae</taxon>
        <taxon>Syncephalastrum</taxon>
    </lineage>
</organism>
<dbReference type="EMBL" id="MCGN01000004">
    <property type="protein sequence ID" value="ORY97271.1"/>
    <property type="molecule type" value="Genomic_DNA"/>
</dbReference>
<dbReference type="Proteomes" id="UP000242180">
    <property type="component" value="Unassembled WGS sequence"/>
</dbReference>
<name>A0A1X2HED0_SYNRA</name>
<sequence>MQKVRRSRAAYDGKHYDVLNGEYASCSQGGAKFYQDHRKVLREAKSILDTIIQKSFPSDKAYARPRLPGNPSRRRDDGGETSGLWFIRCGDDDEGSPFFFWVLWKIMLAEQREKTI</sequence>
<evidence type="ECO:0000313" key="3">
    <source>
        <dbReference type="Proteomes" id="UP000242180"/>
    </source>
</evidence>
<feature type="region of interest" description="Disordered" evidence="1">
    <location>
        <begin position="59"/>
        <end position="80"/>
    </location>
</feature>
<evidence type="ECO:0000256" key="1">
    <source>
        <dbReference type="SAM" id="MobiDB-lite"/>
    </source>
</evidence>